<keyword evidence="2" id="KW-1185">Reference proteome</keyword>
<protein>
    <submittedName>
        <fullName evidence="1">Uncharacterized protein</fullName>
    </submittedName>
</protein>
<reference evidence="2" key="1">
    <citation type="journal article" date="2014" name="Proc. Natl. Acad. Sci. U.S.A.">
        <title>Extensive sampling of basidiomycete genomes demonstrates inadequacy of the white-rot/brown-rot paradigm for wood decay fungi.</title>
        <authorList>
            <person name="Riley R."/>
            <person name="Salamov A.A."/>
            <person name="Brown D.W."/>
            <person name="Nagy L.G."/>
            <person name="Floudas D."/>
            <person name="Held B.W."/>
            <person name="Levasseur A."/>
            <person name="Lombard V."/>
            <person name="Morin E."/>
            <person name="Otillar R."/>
            <person name="Lindquist E.A."/>
            <person name="Sun H."/>
            <person name="LaButti K.M."/>
            <person name="Schmutz J."/>
            <person name="Jabbour D."/>
            <person name="Luo H."/>
            <person name="Baker S.E."/>
            <person name="Pisabarro A.G."/>
            <person name="Walton J.D."/>
            <person name="Blanchette R.A."/>
            <person name="Henrissat B."/>
            <person name="Martin F."/>
            <person name="Cullen D."/>
            <person name="Hibbett D.S."/>
            <person name="Grigoriev I.V."/>
        </authorList>
    </citation>
    <scope>NUCLEOTIDE SEQUENCE [LARGE SCALE GENOMIC DNA]</scope>
    <source>
        <strain evidence="2">FD-172 SS1</strain>
    </source>
</reference>
<accession>A0A067LYM9</accession>
<dbReference type="HOGENOM" id="CLU_2372509_0_0_1"/>
<evidence type="ECO:0000313" key="1">
    <source>
        <dbReference type="EMBL" id="KDQ08533.1"/>
    </source>
</evidence>
<dbReference type="InParanoid" id="A0A067LYM9"/>
<dbReference type="AlphaFoldDB" id="A0A067LYM9"/>
<dbReference type="Proteomes" id="UP000027195">
    <property type="component" value="Unassembled WGS sequence"/>
</dbReference>
<proteinExistence type="predicted"/>
<gene>
    <name evidence="1" type="ORF">BOTBODRAFT_563956</name>
</gene>
<name>A0A067LYM9_BOTB1</name>
<dbReference type="EMBL" id="KL198089">
    <property type="protein sequence ID" value="KDQ08533.1"/>
    <property type="molecule type" value="Genomic_DNA"/>
</dbReference>
<organism evidence="1 2">
    <name type="scientific">Botryobasidium botryosum (strain FD-172 SS1)</name>
    <dbReference type="NCBI Taxonomy" id="930990"/>
    <lineage>
        <taxon>Eukaryota</taxon>
        <taxon>Fungi</taxon>
        <taxon>Dikarya</taxon>
        <taxon>Basidiomycota</taxon>
        <taxon>Agaricomycotina</taxon>
        <taxon>Agaricomycetes</taxon>
        <taxon>Cantharellales</taxon>
        <taxon>Botryobasidiaceae</taxon>
        <taxon>Botryobasidium</taxon>
    </lineage>
</organism>
<sequence>MTSQRTSCRGGADGTIGFCEILRSEPLSPHCDWISRAFSMAVFICTSGLVSARVETRAHLCSNLRRQLFVGCFTAEPDIQMARRAPRLVCSDKRI</sequence>
<evidence type="ECO:0000313" key="2">
    <source>
        <dbReference type="Proteomes" id="UP000027195"/>
    </source>
</evidence>